<proteinExistence type="predicted"/>
<organism evidence="1 2">
    <name type="scientific">Corymbia citriodora subsp. variegata</name>
    <dbReference type="NCBI Taxonomy" id="360336"/>
    <lineage>
        <taxon>Eukaryota</taxon>
        <taxon>Viridiplantae</taxon>
        <taxon>Streptophyta</taxon>
        <taxon>Embryophyta</taxon>
        <taxon>Tracheophyta</taxon>
        <taxon>Spermatophyta</taxon>
        <taxon>Magnoliopsida</taxon>
        <taxon>eudicotyledons</taxon>
        <taxon>Gunneridae</taxon>
        <taxon>Pentapetalae</taxon>
        <taxon>rosids</taxon>
        <taxon>malvids</taxon>
        <taxon>Myrtales</taxon>
        <taxon>Myrtaceae</taxon>
        <taxon>Myrtoideae</taxon>
        <taxon>Eucalypteae</taxon>
        <taxon>Corymbia</taxon>
    </lineage>
</organism>
<dbReference type="PANTHER" id="PTHR46371">
    <property type="entry name" value="OS04G0464100 PROTEIN"/>
    <property type="match status" value="1"/>
</dbReference>
<keyword evidence="2" id="KW-1185">Reference proteome</keyword>
<dbReference type="OrthoDB" id="692882at2759"/>
<dbReference type="AlphaFoldDB" id="A0A8T0CLY3"/>
<evidence type="ECO:0000313" key="1">
    <source>
        <dbReference type="EMBL" id="KAF7847166.1"/>
    </source>
</evidence>
<reference evidence="1" key="1">
    <citation type="submission" date="2020-05" db="EMBL/GenBank/DDBJ databases">
        <title>WGS assembly of Corymbia citriodora subspecies variegata.</title>
        <authorList>
            <person name="Barry K."/>
            <person name="Hundley H."/>
            <person name="Shu S."/>
            <person name="Jenkins J."/>
            <person name="Grimwood J."/>
            <person name="Baten A."/>
        </authorList>
    </citation>
    <scope>NUCLEOTIDE SEQUENCE</scope>
    <source>
        <strain evidence="1">CV2-018</strain>
    </source>
</reference>
<evidence type="ECO:0000313" key="2">
    <source>
        <dbReference type="Proteomes" id="UP000806378"/>
    </source>
</evidence>
<dbReference type="EMBL" id="MU091171">
    <property type="protein sequence ID" value="KAF7847166.1"/>
    <property type="molecule type" value="Genomic_DNA"/>
</dbReference>
<comment type="caution">
    <text evidence="1">The sequence shown here is derived from an EMBL/GenBank/DDBJ whole genome shotgun (WGS) entry which is preliminary data.</text>
</comment>
<dbReference type="Gene3D" id="3.30.70.100">
    <property type="match status" value="1"/>
</dbReference>
<accession>A0A8T0CLY3</accession>
<dbReference type="InterPro" id="IPR044296">
    <property type="entry name" value="HIPP46"/>
</dbReference>
<dbReference type="Gramene" id="rna-gnl|WGS:JABURB|Cocit.L3266.1">
    <property type="protein sequence ID" value="cds-KAF7847166.1"/>
    <property type="gene ID" value="gene-BT93_L3266"/>
</dbReference>
<name>A0A8T0CLY3_CORYI</name>
<sequence>MKQKVVIKVSMNNHASGFFCFSPQSPHTKAMRLAGGFPGVQSVALVGDRDQIEVKGEVDAINLANSLRKKFGSADIMSVDEVKKEESEKKPEEDVKPIPWPYPRHEIVYVHPEPWW</sequence>
<protein>
    <submittedName>
        <fullName evidence="1">Uncharacterized protein</fullName>
    </submittedName>
</protein>
<gene>
    <name evidence="1" type="ORF">BT93_L3266</name>
</gene>
<dbReference type="Proteomes" id="UP000806378">
    <property type="component" value="Unassembled WGS sequence"/>
</dbReference>